<evidence type="ECO:0000313" key="7">
    <source>
        <dbReference type="Proteomes" id="UP000006512"/>
    </source>
</evidence>
<keyword evidence="2 4" id="KW-0238">DNA-binding</keyword>
<dbReference type="Proteomes" id="UP000006512">
    <property type="component" value="Unassembled WGS sequence"/>
</dbReference>
<evidence type="ECO:0000259" key="5">
    <source>
        <dbReference type="PROSITE" id="PS50977"/>
    </source>
</evidence>
<keyword evidence="3" id="KW-0804">Transcription</keyword>
<dbReference type="eggNOG" id="COG1309">
    <property type="taxonomic scope" value="Bacteria"/>
</dbReference>
<dbReference type="PANTHER" id="PTHR30055">
    <property type="entry name" value="HTH-TYPE TRANSCRIPTIONAL REGULATOR RUTR"/>
    <property type="match status" value="1"/>
</dbReference>
<dbReference type="InterPro" id="IPR009057">
    <property type="entry name" value="Homeodomain-like_sf"/>
</dbReference>
<name>F4QJT7_9CAUL</name>
<evidence type="ECO:0000256" key="3">
    <source>
        <dbReference type="ARBA" id="ARBA00023163"/>
    </source>
</evidence>
<dbReference type="HOGENOM" id="CLU_069356_19_1_5"/>
<dbReference type="InterPro" id="IPR001647">
    <property type="entry name" value="HTH_TetR"/>
</dbReference>
<dbReference type="InterPro" id="IPR050109">
    <property type="entry name" value="HTH-type_TetR-like_transc_reg"/>
</dbReference>
<dbReference type="SUPFAM" id="SSF46689">
    <property type="entry name" value="Homeodomain-like"/>
    <property type="match status" value="1"/>
</dbReference>
<dbReference type="GO" id="GO:0003700">
    <property type="term" value="F:DNA-binding transcription factor activity"/>
    <property type="evidence" value="ECO:0007669"/>
    <property type="project" value="TreeGrafter"/>
</dbReference>
<proteinExistence type="predicted"/>
<dbReference type="EMBL" id="GL883077">
    <property type="protein sequence ID" value="EGF93194.1"/>
    <property type="molecule type" value="Genomic_DNA"/>
</dbReference>
<reference evidence="7" key="1">
    <citation type="submission" date="2011-03" db="EMBL/GenBank/DDBJ databases">
        <title>Draft genome sequence of Brevundimonas diminuta.</title>
        <authorList>
            <person name="Brown P.J.B."/>
            <person name="Buechlein A."/>
            <person name="Hemmerich C."/>
            <person name="Brun Y.V."/>
        </authorList>
    </citation>
    <scope>NUCLEOTIDE SEQUENCE [LARGE SCALE GENOMIC DNA]</scope>
    <source>
        <strain evidence="7">C19</strain>
    </source>
</reference>
<evidence type="ECO:0000256" key="4">
    <source>
        <dbReference type="PROSITE-ProRule" id="PRU00335"/>
    </source>
</evidence>
<feature type="DNA-binding region" description="H-T-H motif" evidence="4">
    <location>
        <begin position="18"/>
        <end position="37"/>
    </location>
</feature>
<dbReference type="Gene3D" id="1.10.357.10">
    <property type="entry name" value="Tetracycline Repressor, domain 2"/>
    <property type="match status" value="1"/>
</dbReference>
<dbReference type="PRINTS" id="PR00455">
    <property type="entry name" value="HTHTETR"/>
</dbReference>
<dbReference type="GO" id="GO:0000976">
    <property type="term" value="F:transcription cis-regulatory region binding"/>
    <property type="evidence" value="ECO:0007669"/>
    <property type="project" value="TreeGrafter"/>
</dbReference>
<keyword evidence="1" id="KW-0805">Transcription regulation</keyword>
<sequence length="205" mass="22592">MLDSAEALFSERGFYGVTVRQVADMAGVDVALPNYYFDSKRGLFDAVFLRRAEVLNQERSNELDAALTAAQTENRTIRVEEILNAFVRPVKTAQSSQDPGWRNYCRLVAEVNSSAVWAGMMTSHFDTLIARFIEALHVAVPGVAAKDMYWAYHMLTGALTLTMADTGRIDRLSGGLCQSGDAVDAYRHLVTVFTGAFLALPRSAE</sequence>
<dbReference type="InterPro" id="IPR041586">
    <property type="entry name" value="PsrA_TetR_C"/>
</dbReference>
<keyword evidence="7" id="KW-1185">Reference proteome</keyword>
<evidence type="ECO:0000256" key="2">
    <source>
        <dbReference type="ARBA" id="ARBA00023125"/>
    </source>
</evidence>
<dbReference type="AlphaFoldDB" id="F4QJT7"/>
<dbReference type="Pfam" id="PF00440">
    <property type="entry name" value="TetR_N"/>
    <property type="match status" value="1"/>
</dbReference>
<protein>
    <submittedName>
        <fullName evidence="6">Bacterial regulatory protein, tetR family protein</fullName>
    </submittedName>
</protein>
<dbReference type="SUPFAM" id="SSF48498">
    <property type="entry name" value="Tetracyclin repressor-like, C-terminal domain"/>
    <property type="match status" value="1"/>
</dbReference>
<dbReference type="PANTHER" id="PTHR30055:SF234">
    <property type="entry name" value="HTH-TYPE TRANSCRIPTIONAL REGULATOR BETI"/>
    <property type="match status" value="1"/>
</dbReference>
<feature type="domain" description="HTH tetR-type" evidence="5">
    <location>
        <begin position="1"/>
        <end position="55"/>
    </location>
</feature>
<evidence type="ECO:0000313" key="6">
    <source>
        <dbReference type="EMBL" id="EGF93194.1"/>
    </source>
</evidence>
<accession>F4QJT7</accession>
<gene>
    <name evidence="6" type="ORF">ABI_16340</name>
</gene>
<organism evidence="6 7">
    <name type="scientific">Asticcacaulis biprosthecium C19</name>
    <dbReference type="NCBI Taxonomy" id="715226"/>
    <lineage>
        <taxon>Bacteria</taxon>
        <taxon>Pseudomonadati</taxon>
        <taxon>Pseudomonadota</taxon>
        <taxon>Alphaproteobacteria</taxon>
        <taxon>Caulobacterales</taxon>
        <taxon>Caulobacteraceae</taxon>
        <taxon>Asticcacaulis</taxon>
    </lineage>
</organism>
<dbReference type="PROSITE" id="PS50977">
    <property type="entry name" value="HTH_TETR_2"/>
    <property type="match status" value="1"/>
</dbReference>
<dbReference type="Pfam" id="PF17939">
    <property type="entry name" value="TetR_C_30"/>
    <property type="match status" value="1"/>
</dbReference>
<evidence type="ECO:0000256" key="1">
    <source>
        <dbReference type="ARBA" id="ARBA00023015"/>
    </source>
</evidence>
<dbReference type="InterPro" id="IPR036271">
    <property type="entry name" value="Tet_transcr_reg_TetR-rel_C_sf"/>
</dbReference>